<evidence type="ECO:0000256" key="2">
    <source>
        <dbReference type="ARBA" id="ARBA00023002"/>
    </source>
</evidence>
<sequence length="338" mass="34977">MEHEEVRIRRGRRSGLTLIIAIHSRALGPAAGGIRLRRYPDWRDGLTDALRLSEAMTAKNAAAGLGFGGGKSVIALEPGTELTPARREAALLDLGELIESFDGSYFGGPDVGTGPDDMAVVHRETPRVFCLPESSGGVGSSSAPTALGVFESLLAGAAHVFGSDSLRGRTVVISGLGSVGGLLARQVADAGARVVVSDVDESKRTADHEWVTPEKALRTPADILVPAAVGGVLTPELVPELSAPLIVGPANNQLTGDAVAGELAARGIVWIPDFVASAGGVVYVLLREVEGLGHEDALDRVRAIGVTVSRVLDTASANGTTPLREAQSLVDARLISAR</sequence>
<dbReference type="InterPro" id="IPR006096">
    <property type="entry name" value="Glu/Leu/Phe/Val/Trp_DH_C"/>
</dbReference>
<dbReference type="InterPro" id="IPR006097">
    <property type="entry name" value="Glu/Leu/Phe/Val/Trp_DH_dimer"/>
</dbReference>
<dbReference type="InterPro" id="IPR046346">
    <property type="entry name" value="Aminoacid_DH-like_N_sf"/>
</dbReference>
<evidence type="ECO:0000259" key="7">
    <source>
        <dbReference type="SMART" id="SM00839"/>
    </source>
</evidence>
<dbReference type="Pfam" id="PF00208">
    <property type="entry name" value="ELFV_dehydrog"/>
    <property type="match status" value="1"/>
</dbReference>
<evidence type="ECO:0000313" key="8">
    <source>
        <dbReference type="EMBL" id="NYI89945.1"/>
    </source>
</evidence>
<dbReference type="Gene3D" id="3.40.50.720">
    <property type="entry name" value="NAD(P)-binding Rossmann-like Domain"/>
    <property type="match status" value="1"/>
</dbReference>
<accession>A0A853B559</accession>
<evidence type="ECO:0000256" key="5">
    <source>
        <dbReference type="PIRSR" id="PIRSR000188-2"/>
    </source>
</evidence>
<dbReference type="InterPro" id="IPR036291">
    <property type="entry name" value="NAD(P)-bd_dom_sf"/>
</dbReference>
<evidence type="ECO:0000256" key="1">
    <source>
        <dbReference type="ARBA" id="ARBA00006382"/>
    </source>
</evidence>
<feature type="active site" description="Proton donor/acceptor" evidence="4">
    <location>
        <position position="71"/>
    </location>
</feature>
<keyword evidence="9" id="KW-1185">Reference proteome</keyword>
<evidence type="ECO:0000256" key="4">
    <source>
        <dbReference type="PIRSR" id="PIRSR000188-1"/>
    </source>
</evidence>
<dbReference type="CDD" id="cd01075">
    <property type="entry name" value="NAD_bind_Leu_Phe_Val_DH"/>
    <property type="match status" value="1"/>
</dbReference>
<dbReference type="GO" id="GO:0050049">
    <property type="term" value="F:L-leucine dehydrogenase activity"/>
    <property type="evidence" value="ECO:0007669"/>
    <property type="project" value="UniProtKB-EC"/>
</dbReference>
<keyword evidence="2 6" id="KW-0560">Oxidoreductase</keyword>
<dbReference type="EMBL" id="JACCFK010000001">
    <property type="protein sequence ID" value="NYI89945.1"/>
    <property type="molecule type" value="Genomic_DNA"/>
</dbReference>
<dbReference type="Proteomes" id="UP000549616">
    <property type="component" value="Unassembled WGS sequence"/>
</dbReference>
<dbReference type="EC" id="1.4.1.9" evidence="8"/>
<dbReference type="AlphaFoldDB" id="A0A853B559"/>
<dbReference type="InterPro" id="IPR006095">
    <property type="entry name" value="Glu/Leu/Phe/Val/Trp_DH"/>
</dbReference>
<dbReference type="PANTHER" id="PTHR42722">
    <property type="entry name" value="LEUCINE DEHYDROGENASE"/>
    <property type="match status" value="1"/>
</dbReference>
<gene>
    <name evidence="8" type="ORF">HNR02_003268</name>
</gene>
<proteinExistence type="inferred from homology"/>
<dbReference type="SUPFAM" id="SSF51735">
    <property type="entry name" value="NAD(P)-binding Rossmann-fold domains"/>
    <property type="match status" value="1"/>
</dbReference>
<protein>
    <submittedName>
        <fullName evidence="8">Leucine dehydrogenase</fullName>
        <ecNumber evidence="8">1.4.1.9</ecNumber>
    </submittedName>
</protein>
<keyword evidence="5" id="KW-0547">Nucleotide-binding</keyword>
<evidence type="ECO:0000256" key="6">
    <source>
        <dbReference type="RuleBase" id="RU004417"/>
    </source>
</evidence>
<comment type="similarity">
    <text evidence="1 6">Belongs to the Glu/Leu/Phe/Val dehydrogenases family.</text>
</comment>
<dbReference type="Gene3D" id="3.40.50.10860">
    <property type="entry name" value="Leucine Dehydrogenase, chain A, domain 1"/>
    <property type="match status" value="1"/>
</dbReference>
<dbReference type="PRINTS" id="PR00082">
    <property type="entry name" value="GLFDHDRGNASE"/>
</dbReference>
<dbReference type="RefSeq" id="WP_179774022.1">
    <property type="nucleotide sequence ID" value="NZ_JACCFK010000001.1"/>
</dbReference>
<keyword evidence="3 5" id="KW-0520">NAD</keyword>
<dbReference type="PIRSF" id="PIRSF000188">
    <property type="entry name" value="Phe_leu_dh"/>
    <property type="match status" value="1"/>
</dbReference>
<dbReference type="GO" id="GO:0000166">
    <property type="term" value="F:nucleotide binding"/>
    <property type="evidence" value="ECO:0007669"/>
    <property type="project" value="UniProtKB-KW"/>
</dbReference>
<name>A0A853B559_9PSEU</name>
<comment type="caution">
    <text evidence="8">The sequence shown here is derived from an EMBL/GenBank/DDBJ whole genome shotgun (WGS) entry which is preliminary data.</text>
</comment>
<dbReference type="SUPFAM" id="SSF53223">
    <property type="entry name" value="Aminoacid dehydrogenase-like, N-terminal domain"/>
    <property type="match status" value="1"/>
</dbReference>
<dbReference type="InterPro" id="IPR016211">
    <property type="entry name" value="Glu/Phe/Leu/Val/Trp_DH_bac/arc"/>
</dbReference>
<evidence type="ECO:0000313" key="9">
    <source>
        <dbReference type="Proteomes" id="UP000549616"/>
    </source>
</evidence>
<dbReference type="Pfam" id="PF02812">
    <property type="entry name" value="ELFV_dehydrog_N"/>
    <property type="match status" value="1"/>
</dbReference>
<dbReference type="SMART" id="SM00839">
    <property type="entry name" value="ELFV_dehydrog"/>
    <property type="match status" value="1"/>
</dbReference>
<reference evidence="8 9" key="1">
    <citation type="submission" date="2020-07" db="EMBL/GenBank/DDBJ databases">
        <title>Sequencing the genomes of 1000 actinobacteria strains.</title>
        <authorList>
            <person name="Klenk H.-P."/>
        </authorList>
    </citation>
    <scope>NUCLEOTIDE SEQUENCE [LARGE SCALE GENOMIC DNA]</scope>
    <source>
        <strain evidence="8 9">DSM 104006</strain>
    </source>
</reference>
<feature type="binding site" evidence="5">
    <location>
        <begin position="175"/>
        <end position="180"/>
    </location>
    <ligand>
        <name>NAD(+)</name>
        <dbReference type="ChEBI" id="CHEBI:57540"/>
    </ligand>
</feature>
<dbReference type="PANTHER" id="PTHR42722:SF1">
    <property type="entry name" value="VALINE DEHYDROGENASE"/>
    <property type="match status" value="1"/>
</dbReference>
<organism evidence="8 9">
    <name type="scientific">Amycolatopsis endophytica</name>
    <dbReference type="NCBI Taxonomy" id="860233"/>
    <lineage>
        <taxon>Bacteria</taxon>
        <taxon>Bacillati</taxon>
        <taxon>Actinomycetota</taxon>
        <taxon>Actinomycetes</taxon>
        <taxon>Pseudonocardiales</taxon>
        <taxon>Pseudonocardiaceae</taxon>
        <taxon>Amycolatopsis</taxon>
    </lineage>
</organism>
<dbReference type="GO" id="GO:0006520">
    <property type="term" value="P:amino acid metabolic process"/>
    <property type="evidence" value="ECO:0007669"/>
    <property type="project" value="InterPro"/>
</dbReference>
<feature type="domain" description="Glutamate/phenylalanine/leucine/valine/L-tryptophan dehydrogenase C-terminal" evidence="7">
    <location>
        <begin position="137"/>
        <end position="338"/>
    </location>
</feature>
<evidence type="ECO:0000256" key="3">
    <source>
        <dbReference type="ARBA" id="ARBA00023027"/>
    </source>
</evidence>